<accession>U4KYA8</accession>
<sequence length="189" mass="21102">MPLRKKKPLSLCGYFSPELRHTPKSDQLPQAQATSVTGIDQVTNKIAHSDQLSKNSILKKTPTSHPHRFDLFNLGCRLICKPKSDNRPEAPPSTTIAKDEAYQKDTDTTKVTKRVTFGVPSQGPPSTTMAKDKAGGEDRGTRKVARPKVTFDVIYEEDEDNERVRAPRRRETHPNIRELNRGQATSPSA</sequence>
<dbReference type="Proteomes" id="UP000018144">
    <property type="component" value="Unassembled WGS sequence"/>
</dbReference>
<organism evidence="2 3">
    <name type="scientific">Pyronema omphalodes (strain CBS 100304)</name>
    <name type="common">Pyronema confluens</name>
    <dbReference type="NCBI Taxonomy" id="1076935"/>
    <lineage>
        <taxon>Eukaryota</taxon>
        <taxon>Fungi</taxon>
        <taxon>Dikarya</taxon>
        <taxon>Ascomycota</taxon>
        <taxon>Pezizomycotina</taxon>
        <taxon>Pezizomycetes</taxon>
        <taxon>Pezizales</taxon>
        <taxon>Pyronemataceae</taxon>
        <taxon>Pyronema</taxon>
    </lineage>
</organism>
<protein>
    <submittedName>
        <fullName evidence="2">Uncharacterized protein</fullName>
    </submittedName>
</protein>
<gene>
    <name evidence="2" type="ORF">PCON_06791</name>
</gene>
<reference evidence="2 3" key="1">
    <citation type="journal article" date="2013" name="PLoS Genet.">
        <title>The genome and development-dependent transcriptomes of Pyronema confluens: a window into fungal evolution.</title>
        <authorList>
            <person name="Traeger S."/>
            <person name="Altegoer F."/>
            <person name="Freitag M."/>
            <person name="Gabaldon T."/>
            <person name="Kempken F."/>
            <person name="Kumar A."/>
            <person name="Marcet-Houben M."/>
            <person name="Poggeler S."/>
            <person name="Stajich J.E."/>
            <person name="Nowrousian M."/>
        </authorList>
    </citation>
    <scope>NUCLEOTIDE SEQUENCE [LARGE SCALE GENOMIC DNA]</scope>
    <source>
        <strain evidence="3">CBS 100304</strain>
        <tissue evidence="2">Vegetative mycelium</tissue>
    </source>
</reference>
<feature type="compositionally biased region" description="Basic and acidic residues" evidence="1">
    <location>
        <begin position="130"/>
        <end position="141"/>
    </location>
</feature>
<feature type="compositionally biased region" description="Basic and acidic residues" evidence="1">
    <location>
        <begin position="97"/>
        <end position="110"/>
    </location>
</feature>
<evidence type="ECO:0000313" key="3">
    <source>
        <dbReference type="Proteomes" id="UP000018144"/>
    </source>
</evidence>
<dbReference type="AlphaFoldDB" id="U4KYA8"/>
<evidence type="ECO:0000313" key="2">
    <source>
        <dbReference type="EMBL" id="CCX07202.1"/>
    </source>
</evidence>
<proteinExistence type="predicted"/>
<dbReference type="EMBL" id="HF935341">
    <property type="protein sequence ID" value="CCX07202.1"/>
    <property type="molecule type" value="Genomic_DNA"/>
</dbReference>
<evidence type="ECO:0000256" key="1">
    <source>
        <dbReference type="SAM" id="MobiDB-lite"/>
    </source>
</evidence>
<dbReference type="OrthoDB" id="10549139at2759"/>
<keyword evidence="3" id="KW-1185">Reference proteome</keyword>
<name>U4KYA8_PYROM</name>
<feature type="region of interest" description="Disordered" evidence="1">
    <location>
        <begin position="83"/>
        <end position="189"/>
    </location>
</feature>